<dbReference type="GO" id="GO:0007165">
    <property type="term" value="P:signal transduction"/>
    <property type="evidence" value="ECO:0007669"/>
    <property type="project" value="InterPro"/>
</dbReference>
<dbReference type="Gene3D" id="3.40.50.10140">
    <property type="entry name" value="Toll/interleukin-1 receptor homology (TIR) domain"/>
    <property type="match status" value="1"/>
</dbReference>
<name>A0A5C6Z4M8_9FLAO</name>
<feature type="transmembrane region" description="Helical" evidence="1">
    <location>
        <begin position="162"/>
        <end position="181"/>
    </location>
</feature>
<dbReference type="EMBL" id="VORT01000002">
    <property type="protein sequence ID" value="TXD74436.1"/>
    <property type="molecule type" value="Genomic_DNA"/>
</dbReference>
<keyword evidence="1" id="KW-0812">Transmembrane</keyword>
<dbReference type="InterPro" id="IPR000157">
    <property type="entry name" value="TIR_dom"/>
</dbReference>
<evidence type="ECO:0000259" key="2">
    <source>
        <dbReference type="PROSITE" id="PS50104"/>
    </source>
</evidence>
<comment type="caution">
    <text evidence="3">The sequence shown here is derived from an EMBL/GenBank/DDBJ whole genome shotgun (WGS) entry which is preliminary data.</text>
</comment>
<keyword evidence="1" id="KW-1133">Transmembrane helix</keyword>
<accession>A0A5C6Z4M8</accession>
<organism evidence="3 4">
    <name type="scientific">Aequorivita antarctica</name>
    <dbReference type="NCBI Taxonomy" id="153266"/>
    <lineage>
        <taxon>Bacteria</taxon>
        <taxon>Pseudomonadati</taxon>
        <taxon>Bacteroidota</taxon>
        <taxon>Flavobacteriia</taxon>
        <taxon>Flavobacteriales</taxon>
        <taxon>Flavobacteriaceae</taxon>
        <taxon>Aequorivita</taxon>
    </lineage>
</organism>
<dbReference type="OrthoDB" id="1098242at2"/>
<dbReference type="Proteomes" id="UP000321497">
    <property type="component" value="Unassembled WGS sequence"/>
</dbReference>
<keyword evidence="4" id="KW-1185">Reference proteome</keyword>
<dbReference type="SMART" id="SM00255">
    <property type="entry name" value="TIR"/>
    <property type="match status" value="1"/>
</dbReference>
<gene>
    <name evidence="3" type="ORF">ESU54_04080</name>
</gene>
<protein>
    <submittedName>
        <fullName evidence="3">Toll/interleukin-1 receptor domain-containing protein</fullName>
    </submittedName>
</protein>
<evidence type="ECO:0000313" key="4">
    <source>
        <dbReference type="Proteomes" id="UP000321497"/>
    </source>
</evidence>
<dbReference type="AlphaFoldDB" id="A0A5C6Z4M8"/>
<evidence type="ECO:0000313" key="3">
    <source>
        <dbReference type="EMBL" id="TXD74436.1"/>
    </source>
</evidence>
<feature type="domain" description="TIR" evidence="2">
    <location>
        <begin position="2"/>
        <end position="128"/>
    </location>
</feature>
<dbReference type="RefSeq" id="WP_111843866.1">
    <property type="nucleotide sequence ID" value="NZ_UEGI01000003.1"/>
</dbReference>
<reference evidence="3 4" key="1">
    <citation type="submission" date="2019-08" db="EMBL/GenBank/DDBJ databases">
        <title>Genome of Aequorivita antarctica SW49 (type strain).</title>
        <authorList>
            <person name="Bowman J.P."/>
        </authorList>
    </citation>
    <scope>NUCLEOTIDE SEQUENCE [LARGE SCALE GENOMIC DNA]</scope>
    <source>
        <strain evidence="3 4">SW49</strain>
    </source>
</reference>
<dbReference type="SUPFAM" id="SSF52200">
    <property type="entry name" value="Toll/Interleukin receptor TIR domain"/>
    <property type="match status" value="1"/>
</dbReference>
<keyword evidence="1" id="KW-0472">Membrane</keyword>
<proteinExistence type="predicted"/>
<evidence type="ECO:0000256" key="1">
    <source>
        <dbReference type="SAM" id="Phobius"/>
    </source>
</evidence>
<dbReference type="InterPro" id="IPR035897">
    <property type="entry name" value="Toll_tir_struct_dom_sf"/>
</dbReference>
<sequence length="339" mass="37833">MSAKKIFISYSRRDTEYVKSLVEALRKQGFEVWFDKNIRTGTDWDDTIESELKKADAIVLILSKTSVASENVKDEISYAIGLDKTVNPIKIEECDVPMRLARKQFVDFTVMGHEAGFERLVNDLKHTLKLAEENKTVPKGTFKPPVTAANQGNVVQKGSKKIMPYVIGGIATLLVFVILILNCDDGTTEDTIENDTQTATESTNPDWEDAVSSNSIDNYLKYMYKVGPEDEYFMDAADSIDMLMPNIGVVTYADPDGTKHFVKNLFTNAEGNLDYGQDDNQLPRSGDILSAISFVDIYDVNDKQIIHGENIIAGEKVRVMAVDFPDDGSILVTIQFPDK</sequence>
<dbReference type="PROSITE" id="PS50104">
    <property type="entry name" value="TIR"/>
    <property type="match status" value="1"/>
</dbReference>
<keyword evidence="3" id="KW-0675">Receptor</keyword>
<dbReference type="Pfam" id="PF13676">
    <property type="entry name" value="TIR_2"/>
    <property type="match status" value="1"/>
</dbReference>